<dbReference type="GO" id="GO:0043531">
    <property type="term" value="F:ADP binding"/>
    <property type="evidence" value="ECO:0007669"/>
    <property type="project" value="InterPro"/>
</dbReference>
<feature type="domain" description="NB-ARC" evidence="7">
    <location>
        <begin position="227"/>
        <end position="404"/>
    </location>
</feature>
<dbReference type="InterPro" id="IPR058922">
    <property type="entry name" value="WHD_DRP"/>
</dbReference>
<dbReference type="Pfam" id="PF18052">
    <property type="entry name" value="Rx_N"/>
    <property type="match status" value="1"/>
</dbReference>
<evidence type="ECO:0000256" key="1">
    <source>
        <dbReference type="ARBA" id="ARBA00008894"/>
    </source>
</evidence>
<evidence type="ECO:0000256" key="6">
    <source>
        <dbReference type="ARBA" id="ARBA00022840"/>
    </source>
</evidence>
<evidence type="ECO:0000256" key="3">
    <source>
        <dbReference type="ARBA" id="ARBA00022737"/>
    </source>
</evidence>
<feature type="domain" description="R13L1/DRL21-like LRR repeat region" evidence="10">
    <location>
        <begin position="746"/>
        <end position="872"/>
    </location>
</feature>
<name>A0A0E0B1A7_9ORYZ</name>
<evidence type="ECO:0000259" key="8">
    <source>
        <dbReference type="Pfam" id="PF18052"/>
    </source>
</evidence>
<dbReference type="Pfam" id="PF25019">
    <property type="entry name" value="LRR_R13L1-DRL21"/>
    <property type="match status" value="1"/>
</dbReference>
<keyword evidence="6" id="KW-0067">ATP-binding</keyword>
<dbReference type="Pfam" id="PF00931">
    <property type="entry name" value="NB-ARC"/>
    <property type="match status" value="1"/>
</dbReference>
<feature type="domain" description="Disease resistance protein winged helix" evidence="9">
    <location>
        <begin position="487"/>
        <end position="552"/>
    </location>
</feature>
<dbReference type="Gene3D" id="1.10.10.10">
    <property type="entry name" value="Winged helix-like DNA-binding domain superfamily/Winged helix DNA-binding domain"/>
    <property type="match status" value="1"/>
</dbReference>
<dbReference type="Gene3D" id="3.40.50.300">
    <property type="entry name" value="P-loop containing nucleotide triphosphate hydrolases"/>
    <property type="match status" value="1"/>
</dbReference>
<reference evidence="11" key="2">
    <citation type="submission" date="2018-05" db="EMBL/GenBank/DDBJ databases">
        <title>OgluRS3 (Oryza glumaepatula Reference Sequence Version 3).</title>
        <authorList>
            <person name="Zhang J."/>
            <person name="Kudrna D."/>
            <person name="Lee S."/>
            <person name="Talag J."/>
            <person name="Welchert J."/>
            <person name="Wing R.A."/>
        </authorList>
    </citation>
    <scope>NUCLEOTIDE SEQUENCE [LARGE SCALE GENOMIC DNA]</scope>
</reference>
<evidence type="ECO:0008006" key="13">
    <source>
        <dbReference type="Google" id="ProtNLM"/>
    </source>
</evidence>
<dbReference type="InterPro" id="IPR027417">
    <property type="entry name" value="P-loop_NTPase"/>
</dbReference>
<dbReference type="Gene3D" id="1.10.8.430">
    <property type="entry name" value="Helical domain of apoptotic protease-activating factors"/>
    <property type="match status" value="1"/>
</dbReference>
<dbReference type="eggNOG" id="KOG4658">
    <property type="taxonomic scope" value="Eukaryota"/>
</dbReference>
<dbReference type="EnsemblPlants" id="OGLUM09G05960.3">
    <property type="protein sequence ID" value="OGLUM09G05960.3"/>
    <property type="gene ID" value="OGLUM09G05960"/>
</dbReference>
<evidence type="ECO:0000259" key="7">
    <source>
        <dbReference type="Pfam" id="PF00931"/>
    </source>
</evidence>
<dbReference type="Gene3D" id="3.80.10.10">
    <property type="entry name" value="Ribonuclease Inhibitor"/>
    <property type="match status" value="3"/>
</dbReference>
<dbReference type="Pfam" id="PF23559">
    <property type="entry name" value="WHD_DRP"/>
    <property type="match status" value="1"/>
</dbReference>
<dbReference type="InterPro" id="IPR042197">
    <property type="entry name" value="Apaf_helical"/>
</dbReference>
<dbReference type="InterPro" id="IPR056789">
    <property type="entry name" value="LRR_R13L1-DRL21"/>
</dbReference>
<keyword evidence="3" id="KW-0677">Repeat</keyword>
<evidence type="ECO:0000259" key="9">
    <source>
        <dbReference type="Pfam" id="PF23559"/>
    </source>
</evidence>
<keyword evidence="4" id="KW-0547">Nucleotide-binding</keyword>
<keyword evidence="2" id="KW-0433">Leucine-rich repeat</keyword>
<dbReference type="InterPro" id="IPR041118">
    <property type="entry name" value="Rx_N"/>
</dbReference>
<keyword evidence="12" id="KW-1185">Reference proteome</keyword>
<dbReference type="Gene3D" id="1.20.5.4130">
    <property type="match status" value="1"/>
</dbReference>
<dbReference type="Gramene" id="OGLUM09G05960.3">
    <property type="protein sequence ID" value="OGLUM09G05960.3"/>
    <property type="gene ID" value="OGLUM09G05960"/>
</dbReference>
<evidence type="ECO:0000313" key="11">
    <source>
        <dbReference type="EnsemblPlants" id="OGLUM09G05960.3"/>
    </source>
</evidence>
<dbReference type="PANTHER" id="PTHR36766">
    <property type="entry name" value="PLANT BROAD-SPECTRUM MILDEW RESISTANCE PROTEIN RPW8"/>
    <property type="match status" value="1"/>
</dbReference>
<reference evidence="11" key="1">
    <citation type="submission" date="2015-04" db="UniProtKB">
        <authorList>
            <consortium name="EnsemblPlants"/>
        </authorList>
    </citation>
    <scope>IDENTIFICATION</scope>
</reference>
<evidence type="ECO:0000259" key="10">
    <source>
        <dbReference type="Pfam" id="PF25019"/>
    </source>
</evidence>
<evidence type="ECO:0000256" key="2">
    <source>
        <dbReference type="ARBA" id="ARBA00022614"/>
    </source>
</evidence>
<evidence type="ECO:0000313" key="12">
    <source>
        <dbReference type="Proteomes" id="UP000026961"/>
    </source>
</evidence>
<evidence type="ECO:0000256" key="5">
    <source>
        <dbReference type="ARBA" id="ARBA00022821"/>
    </source>
</evidence>
<dbReference type="InterPro" id="IPR036388">
    <property type="entry name" value="WH-like_DNA-bd_sf"/>
</dbReference>
<proteinExistence type="inferred from homology"/>
<dbReference type="STRING" id="40148.A0A0E0B1A7"/>
<dbReference type="SUPFAM" id="SSF52540">
    <property type="entry name" value="P-loop containing nucleoside triphosphate hydrolases"/>
    <property type="match status" value="1"/>
</dbReference>
<evidence type="ECO:0000256" key="4">
    <source>
        <dbReference type="ARBA" id="ARBA00022741"/>
    </source>
</evidence>
<accession>A0A0E0B1A7</accession>
<dbReference type="GO" id="GO:0006952">
    <property type="term" value="P:defense response"/>
    <property type="evidence" value="ECO:0007669"/>
    <property type="project" value="UniProtKB-KW"/>
</dbReference>
<comment type="similarity">
    <text evidence="1">Belongs to the disease resistance NB-LRR family.</text>
</comment>
<dbReference type="GO" id="GO:0005524">
    <property type="term" value="F:ATP binding"/>
    <property type="evidence" value="ECO:0007669"/>
    <property type="project" value="UniProtKB-KW"/>
</dbReference>
<dbReference type="SUPFAM" id="SSF52058">
    <property type="entry name" value="L domain-like"/>
    <property type="match status" value="1"/>
</dbReference>
<feature type="domain" description="Disease resistance N-terminal" evidence="8">
    <location>
        <begin position="17"/>
        <end position="102"/>
    </location>
</feature>
<protein>
    <recommendedName>
        <fullName evidence="13">NB-ARC domain-containing protein</fullName>
    </recommendedName>
</protein>
<sequence length="1496" mass="168772">MMWLVGSVVDTAIGCLVQSILGSFFTKQMEAWTHEIGLAEDIKKLELEMKAVERVLAAAEGRSIDKPLAQSLGSLRELLYDAEDVMDELDYHRLKHQIEKGEGCSASAGNNPGTNYSTSSISSSAYQLICSARQKITSWISSDRRRKRQEEGPTDSTMLPLEIKRDISKRINRIANNLQKTGNSVRGVLQLEISFRGLTSNQRHRMARNTRLTTSVPIEPKVYGRDADRDRIIEMLINEGSSDLLVLPIIGIGGIGKTTLARFVYRDQRIIDHFDLQIWICVSTNFNEVRLTLEILEHVCKDRQEYRDVYVNNFNVLQEILLKNIRDKRFLIILDDMWEDRDNSGWDKLLAPLKCNQVTGCVVLATTRRNSVAQMIGTVNAFQISGLDEKEFWLFFKACAFGNEAYEGQPSLQSIGQKIAKALKGCPLAARSVGELLNRDVSYEHWRTVQDKWKSLQVKDDDIIPILKLSYDYLPFHLQCCFSYCSLFPNDHRFYGETLVQAWISQNFVQYEDMETGLEETGLQYLANLVDFGFFQKVGSHYVMHDLMHELAEQVSSNECAKINGLQRNLIPPNIRHLSIITTSHDNDAREDFPIEKFEEILQKIWPFQKLKSLMFFGESSIKLLKSMLTFCKEAKCLRLLRVYVSSADINSVQNSLSPYHLRYLEFIGVYMNVVLPRALTSFYHLQVLNVGIYGSHDVPTSMNNLVNLRHLIANDKAHHAIACVGNMTSLQELKFKVQNVGSFEIRQLQSMNKLVTLGISHLQNVKTKDEASGARLIDKEYLKKLSLSWNGGSVSLEPDRSKDVLESLRPHHNLKTLSITGYSDPNSPTWLSSNLSVTSLRTIHLENCREWQILRSPEILPFLRRLKLVKMSNLVELSIPSLEELVLIEMPKLEKCIGSSGIELTADLKVLIIKDCPQLDEFTPFQSYSSFGAEQWFPSLRELTIGCCPHISKWEILPLREMHALKNLELIDLHAVKQLLIPSLQKLVLINMPSLECCSGLTASPVQMSTCNGDKEWLSSLNELTIHDCPCLVLSYPLPPSAMMFRFSVKGIPTHPTMEKSYPHGFSIKSDELIMLDDKILAFHNLRGIEALSVKDCPNLVSISSEGINQLIDLKSLYITGCPNFAMTSGLVFPSLRFLSVQACSISGSWLTEMLSHVQFLDSLELYDCVQIKFITFSQPAAIEGASSLCSAATHSDSDEQLLKIPSNIIHSLRVLVISNCPDLEFGGEEGSLRGYISLDYLCIQHCPKLVPLLELEQGGNQVPPPPPSLDPFRITNLTDKVQSRLLFFLPTITKLVISESPELTSLQLGYSKALKELEIVDCESLVSVEGFGSLTNLRFLTVYDSPSLPRCFEILSHQQGASAILSRLEKLQIGDGSVLTVSFCKQLTSLRIIFFWPERSKRGATMMGLAEEQERALQLLTSLQSHNFWHLTNLLSLPANLASLTSLKWLGIHDCHRIKSLPEMGLPLSLRRLSLRGCSDDLSMKCRMAATEKL</sequence>
<dbReference type="Proteomes" id="UP000026961">
    <property type="component" value="Chromosome 9"/>
</dbReference>
<dbReference type="PRINTS" id="PR00364">
    <property type="entry name" value="DISEASERSIST"/>
</dbReference>
<dbReference type="InterPro" id="IPR032675">
    <property type="entry name" value="LRR_dom_sf"/>
</dbReference>
<keyword evidence="5" id="KW-0611">Plant defense</keyword>
<dbReference type="GO" id="GO:0051707">
    <property type="term" value="P:response to other organism"/>
    <property type="evidence" value="ECO:0007669"/>
    <property type="project" value="UniProtKB-ARBA"/>
</dbReference>
<organism evidence="11">
    <name type="scientific">Oryza glumipatula</name>
    <dbReference type="NCBI Taxonomy" id="40148"/>
    <lineage>
        <taxon>Eukaryota</taxon>
        <taxon>Viridiplantae</taxon>
        <taxon>Streptophyta</taxon>
        <taxon>Embryophyta</taxon>
        <taxon>Tracheophyta</taxon>
        <taxon>Spermatophyta</taxon>
        <taxon>Magnoliopsida</taxon>
        <taxon>Liliopsida</taxon>
        <taxon>Poales</taxon>
        <taxon>Poaceae</taxon>
        <taxon>BOP clade</taxon>
        <taxon>Oryzoideae</taxon>
        <taxon>Oryzeae</taxon>
        <taxon>Oryzinae</taxon>
        <taxon>Oryza</taxon>
    </lineage>
</organism>
<dbReference type="PANTHER" id="PTHR36766:SF64">
    <property type="entry name" value="OS12G0206100 PROTEIN"/>
    <property type="match status" value="1"/>
</dbReference>
<dbReference type="SUPFAM" id="SSF52047">
    <property type="entry name" value="RNI-like"/>
    <property type="match status" value="3"/>
</dbReference>
<dbReference type="InterPro" id="IPR002182">
    <property type="entry name" value="NB-ARC"/>
</dbReference>